<dbReference type="InterPro" id="IPR029068">
    <property type="entry name" value="Glyas_Bleomycin-R_OHBP_Dase"/>
</dbReference>
<keyword evidence="3" id="KW-1185">Reference proteome</keyword>
<dbReference type="RefSeq" id="WP_039775964.1">
    <property type="nucleotide sequence ID" value="NZ_JAAXOR010000006.1"/>
</dbReference>
<comment type="caution">
    <text evidence="2">The sequence shown here is derived from an EMBL/GenBank/DDBJ whole genome shotgun (WGS) entry which is preliminary data.</text>
</comment>
<dbReference type="PANTHER" id="PTHR36503">
    <property type="entry name" value="BLR2520 PROTEIN"/>
    <property type="match status" value="1"/>
</dbReference>
<protein>
    <recommendedName>
        <fullName evidence="1">VOC domain-containing protein</fullName>
    </recommendedName>
</protein>
<feature type="domain" description="VOC" evidence="1">
    <location>
        <begin position="4"/>
        <end position="133"/>
    </location>
</feature>
<evidence type="ECO:0000259" key="1">
    <source>
        <dbReference type="PROSITE" id="PS51819"/>
    </source>
</evidence>
<organism evidence="2 3">
    <name type="scientific">Nocardia cerradoensis</name>
    <dbReference type="NCBI Taxonomy" id="85688"/>
    <lineage>
        <taxon>Bacteria</taxon>
        <taxon>Bacillati</taxon>
        <taxon>Actinomycetota</taxon>
        <taxon>Actinomycetes</taxon>
        <taxon>Mycobacteriales</taxon>
        <taxon>Nocardiaceae</taxon>
        <taxon>Nocardia</taxon>
    </lineage>
</organism>
<dbReference type="Pfam" id="PF22677">
    <property type="entry name" value="Ble-like_N"/>
    <property type="match status" value="1"/>
</dbReference>
<dbReference type="SUPFAM" id="SSF54593">
    <property type="entry name" value="Glyoxalase/Bleomycin resistance protein/Dihydroxybiphenyl dioxygenase"/>
    <property type="match status" value="1"/>
</dbReference>
<proteinExistence type="predicted"/>
<gene>
    <name evidence="2" type="ORF">B7C42_03326</name>
</gene>
<dbReference type="AlphaFoldDB" id="A0A231H711"/>
<dbReference type="Proteomes" id="UP000215506">
    <property type="component" value="Unassembled WGS sequence"/>
</dbReference>
<dbReference type="InterPro" id="IPR037523">
    <property type="entry name" value="VOC_core"/>
</dbReference>
<name>A0A231H711_9NOCA</name>
<accession>A0A231H711</accession>
<reference evidence="2 3" key="1">
    <citation type="submission" date="2017-07" db="EMBL/GenBank/DDBJ databases">
        <title>First draft Genome Sequence of Nocardia cerradoensis isolated from human infection.</title>
        <authorList>
            <person name="Carrasco G."/>
        </authorList>
    </citation>
    <scope>NUCLEOTIDE SEQUENCE [LARGE SCALE GENOMIC DNA]</scope>
    <source>
        <strain evidence="2 3">CNM20130759</strain>
    </source>
</reference>
<evidence type="ECO:0000313" key="3">
    <source>
        <dbReference type="Proteomes" id="UP000215506"/>
    </source>
</evidence>
<dbReference type="PANTHER" id="PTHR36503:SF2">
    <property type="entry name" value="BLR2408 PROTEIN"/>
    <property type="match status" value="1"/>
</dbReference>
<dbReference type="InterPro" id="IPR053863">
    <property type="entry name" value="Glyoxy/Ble-like_N"/>
</dbReference>
<dbReference type="Gene3D" id="3.10.180.10">
    <property type="entry name" value="2,3-Dihydroxybiphenyl 1,2-Dioxygenase, domain 1"/>
    <property type="match status" value="1"/>
</dbReference>
<dbReference type="PROSITE" id="PS51819">
    <property type="entry name" value="VOC"/>
    <property type="match status" value="1"/>
</dbReference>
<evidence type="ECO:0000313" key="2">
    <source>
        <dbReference type="EMBL" id="OXR44537.1"/>
    </source>
</evidence>
<sequence length="139" mass="15346">MPSKMIFINLPVENLERSTSFYEALGWKVNPDFTDENAACVVVDDNICLMLLVRQYFDTFTNRPIADTRAATGSIYALSLGSRAEVESLIAAAVGAGATEEVSEDKRAQEEAVGMFSRAFVDPDGHHWEGFWMDYPGGN</sequence>
<dbReference type="EMBL" id="NGAF01000006">
    <property type="protein sequence ID" value="OXR44537.1"/>
    <property type="molecule type" value="Genomic_DNA"/>
</dbReference>